<dbReference type="GO" id="GO:0036397">
    <property type="term" value="F:formate dehydrogenase (quinone) activity"/>
    <property type="evidence" value="ECO:0007669"/>
    <property type="project" value="TreeGrafter"/>
</dbReference>
<sequence length="236" mass="27291">MTPSSSEKGILRYSTFSRLNHWVIAITFVCLVLSGLAFFHPFFFDLTALFGGPTMTRMVHPFIGVIMALCFVVMAIRFFKVNLFKRHDIEWMKHIGDVLSNRDELAPPIGINNPGQKLVYWLMVMSVPLLLISGIVIWRPYFAEYFPREWLRLSSLVHAYVAFVAIITLIIHVYSAIWVKGSFRAMTQGRVSRAWAKHHHRLWYDDIVEQERKEKERTGSRSGAVNEHHMPTKGTP</sequence>
<dbReference type="FunFam" id="1.20.950.20:FF:000002">
    <property type="entry name" value="Formate dehydrogenase cytochrome b556 subunit"/>
    <property type="match status" value="1"/>
</dbReference>
<evidence type="ECO:0000313" key="19">
    <source>
        <dbReference type="Proteomes" id="UP000626180"/>
    </source>
</evidence>
<keyword evidence="19" id="KW-1185">Reference proteome</keyword>
<evidence type="ECO:0000256" key="6">
    <source>
        <dbReference type="ARBA" id="ARBA00022617"/>
    </source>
</evidence>
<dbReference type="PANTHER" id="PTHR30074:SF5">
    <property type="entry name" value="FORMATE DEHYDROGENASE, NITRATE-INDUCIBLE, CYTOCHROME B556(FDN) SUBUNIT"/>
    <property type="match status" value="1"/>
</dbReference>
<dbReference type="EMBL" id="JADMCD010000019">
    <property type="protein sequence ID" value="MBF8643630.1"/>
    <property type="molecule type" value="Genomic_DNA"/>
</dbReference>
<evidence type="ECO:0000256" key="8">
    <source>
        <dbReference type="ARBA" id="ARBA00022723"/>
    </source>
</evidence>
<evidence type="ECO:0000313" key="17">
    <source>
        <dbReference type="EMBL" id="SPZ06432.1"/>
    </source>
</evidence>
<keyword evidence="6" id="KW-0349">Heme</keyword>
<keyword evidence="4" id="KW-0813">Transport</keyword>
<comment type="similarity">
    <text evidence="3">Belongs to the formate dehydrogenase gamma subunit family.</text>
</comment>
<dbReference type="GO" id="GO:0046872">
    <property type="term" value="F:metal ion binding"/>
    <property type="evidence" value="ECO:0007669"/>
    <property type="project" value="UniProtKB-KW"/>
</dbReference>
<dbReference type="GO" id="GO:0009055">
    <property type="term" value="F:electron transfer activity"/>
    <property type="evidence" value="ECO:0007669"/>
    <property type="project" value="InterPro"/>
</dbReference>
<comment type="cofactor">
    <cofactor evidence="1">
        <name>heme</name>
        <dbReference type="ChEBI" id="CHEBI:30413"/>
    </cofactor>
</comment>
<evidence type="ECO:0000313" key="16">
    <source>
        <dbReference type="EMBL" id="MBF8643630.1"/>
    </source>
</evidence>
<feature type="transmembrane region" description="Helical" evidence="14">
    <location>
        <begin position="21"/>
        <end position="39"/>
    </location>
</feature>
<feature type="transmembrane region" description="Helical" evidence="14">
    <location>
        <begin position="118"/>
        <end position="138"/>
    </location>
</feature>
<keyword evidence="7 14" id="KW-0812">Transmembrane</keyword>
<dbReference type="Proteomes" id="UP000250443">
    <property type="component" value="Unassembled WGS sequence"/>
</dbReference>
<evidence type="ECO:0000256" key="7">
    <source>
        <dbReference type="ARBA" id="ARBA00022692"/>
    </source>
</evidence>
<dbReference type="InterPro" id="IPR051817">
    <property type="entry name" value="FDH_cytochrome_b556_subunit"/>
</dbReference>
<protein>
    <submittedName>
        <fullName evidence="16 17">Formate dehydrogenase subunit gamma</fullName>
    </submittedName>
</protein>
<keyword evidence="12 14" id="KW-0472">Membrane</keyword>
<accession>A0A2X2CCV6</accession>
<evidence type="ECO:0000256" key="3">
    <source>
        <dbReference type="ARBA" id="ARBA00010747"/>
    </source>
</evidence>
<dbReference type="Proteomes" id="UP000626180">
    <property type="component" value="Unassembled WGS sequence"/>
</dbReference>
<evidence type="ECO:0000256" key="5">
    <source>
        <dbReference type="ARBA" id="ARBA00022475"/>
    </source>
</evidence>
<dbReference type="InterPro" id="IPR011577">
    <property type="entry name" value="Cyt_b561_bac/Ni-Hgenase"/>
</dbReference>
<dbReference type="GO" id="GO:0005886">
    <property type="term" value="C:plasma membrane"/>
    <property type="evidence" value="ECO:0007669"/>
    <property type="project" value="UniProtKB-SubCell"/>
</dbReference>
<evidence type="ECO:0000256" key="10">
    <source>
        <dbReference type="ARBA" id="ARBA00022989"/>
    </source>
</evidence>
<keyword evidence="11" id="KW-0408">Iron</keyword>
<dbReference type="GO" id="GO:0015944">
    <property type="term" value="P:formate oxidation"/>
    <property type="evidence" value="ECO:0007669"/>
    <property type="project" value="TreeGrafter"/>
</dbReference>
<keyword evidence="9" id="KW-0249">Electron transport</keyword>
<feature type="transmembrane region" description="Helical" evidence="14">
    <location>
        <begin position="158"/>
        <end position="179"/>
    </location>
</feature>
<proteinExistence type="inferred from homology"/>
<dbReference type="GO" id="GO:0022904">
    <property type="term" value="P:respiratory electron transport chain"/>
    <property type="evidence" value="ECO:0007669"/>
    <property type="project" value="InterPro"/>
</dbReference>
<organism evidence="17 18">
    <name type="scientific">Pseudomonas luteola</name>
    <dbReference type="NCBI Taxonomy" id="47886"/>
    <lineage>
        <taxon>Bacteria</taxon>
        <taxon>Pseudomonadati</taxon>
        <taxon>Pseudomonadota</taxon>
        <taxon>Gammaproteobacteria</taxon>
        <taxon>Pseudomonadales</taxon>
        <taxon>Pseudomonadaceae</taxon>
        <taxon>Pseudomonas</taxon>
    </lineage>
</organism>
<dbReference type="EMBL" id="UAUF01000011">
    <property type="protein sequence ID" value="SPZ06432.1"/>
    <property type="molecule type" value="Genomic_DNA"/>
</dbReference>
<dbReference type="GO" id="GO:0008863">
    <property type="term" value="F:formate dehydrogenase (NAD+) activity"/>
    <property type="evidence" value="ECO:0007669"/>
    <property type="project" value="InterPro"/>
</dbReference>
<evidence type="ECO:0000256" key="9">
    <source>
        <dbReference type="ARBA" id="ARBA00022982"/>
    </source>
</evidence>
<evidence type="ECO:0000256" key="1">
    <source>
        <dbReference type="ARBA" id="ARBA00001971"/>
    </source>
</evidence>
<evidence type="ECO:0000256" key="13">
    <source>
        <dbReference type="SAM" id="MobiDB-lite"/>
    </source>
</evidence>
<evidence type="ECO:0000259" key="15">
    <source>
        <dbReference type="Pfam" id="PF01292"/>
    </source>
</evidence>
<evidence type="ECO:0000256" key="4">
    <source>
        <dbReference type="ARBA" id="ARBA00022448"/>
    </source>
</evidence>
<evidence type="ECO:0000256" key="12">
    <source>
        <dbReference type="ARBA" id="ARBA00023136"/>
    </source>
</evidence>
<reference evidence="16 19" key="2">
    <citation type="submission" date="2020-10" db="EMBL/GenBank/DDBJ databases">
        <title>Genome sequences of Pseudomonas isolates.</title>
        <authorList>
            <person name="Wessels L."/>
            <person name="Reich F."/>
            <person name="Hammerl J."/>
        </authorList>
    </citation>
    <scope>NUCLEOTIDE SEQUENCE [LARGE SCALE GENOMIC DNA]</scope>
    <source>
        <strain evidence="16 19">20-MO00624-0</strain>
    </source>
</reference>
<dbReference type="InterPro" id="IPR006471">
    <property type="entry name" value="Formate_DH_gsu"/>
</dbReference>
<evidence type="ECO:0000256" key="11">
    <source>
        <dbReference type="ARBA" id="ARBA00023004"/>
    </source>
</evidence>
<dbReference type="SUPFAM" id="SSF81342">
    <property type="entry name" value="Transmembrane di-heme cytochromes"/>
    <property type="match status" value="1"/>
</dbReference>
<evidence type="ECO:0000256" key="14">
    <source>
        <dbReference type="SAM" id="Phobius"/>
    </source>
</evidence>
<feature type="region of interest" description="Disordered" evidence="13">
    <location>
        <begin position="215"/>
        <end position="236"/>
    </location>
</feature>
<dbReference type="PANTHER" id="PTHR30074">
    <property type="entry name" value="FORMATE DEHYDROGENASE, NITRATE-INDUCIBLE, CYTOCHROME B556 FDN SUBUNIT"/>
    <property type="match status" value="1"/>
</dbReference>
<dbReference type="GO" id="GO:0009061">
    <property type="term" value="P:anaerobic respiration"/>
    <property type="evidence" value="ECO:0007669"/>
    <property type="project" value="TreeGrafter"/>
</dbReference>
<dbReference type="NCBIfam" id="TIGR01583">
    <property type="entry name" value="formate-DH-gamm"/>
    <property type="match status" value="1"/>
</dbReference>
<feature type="domain" description="Cytochrome b561 bacterial/Ni-hydrogenase" evidence="15">
    <location>
        <begin position="12"/>
        <end position="188"/>
    </location>
</feature>
<comment type="subcellular location">
    <subcellularLocation>
        <location evidence="2">Cell membrane</location>
        <topology evidence="2">Multi-pass membrane protein</topology>
    </subcellularLocation>
</comment>
<keyword evidence="5" id="KW-1003">Cell membrane</keyword>
<reference evidence="17 18" key="1">
    <citation type="submission" date="2018-06" db="EMBL/GenBank/DDBJ databases">
        <authorList>
            <consortium name="Pathogen Informatics"/>
            <person name="Doyle S."/>
        </authorList>
    </citation>
    <scope>NUCLEOTIDE SEQUENCE [LARGE SCALE GENOMIC DNA]</scope>
    <source>
        <strain evidence="17 18">NCTC11842</strain>
    </source>
</reference>
<name>A0A2X2CCV6_PSELU</name>
<evidence type="ECO:0000313" key="18">
    <source>
        <dbReference type="Proteomes" id="UP000250443"/>
    </source>
</evidence>
<gene>
    <name evidence="17" type="primary">fdnI-2</name>
    <name evidence="16" type="ORF">IRZ65_23500</name>
    <name evidence="17" type="ORF">NCTC11842_02305</name>
</gene>
<dbReference type="Pfam" id="PF01292">
    <property type="entry name" value="Ni_hydr_CYTB"/>
    <property type="match status" value="1"/>
</dbReference>
<keyword evidence="10 14" id="KW-1133">Transmembrane helix</keyword>
<dbReference type="Gene3D" id="1.20.950.20">
    <property type="entry name" value="Transmembrane di-heme cytochromes, Chain C"/>
    <property type="match status" value="1"/>
</dbReference>
<evidence type="ECO:0000256" key="2">
    <source>
        <dbReference type="ARBA" id="ARBA00004651"/>
    </source>
</evidence>
<dbReference type="AlphaFoldDB" id="A0A2X2CCV6"/>
<keyword evidence="8" id="KW-0479">Metal-binding</keyword>
<dbReference type="RefSeq" id="WP_010798461.1">
    <property type="nucleotide sequence ID" value="NZ_CP069262.1"/>
</dbReference>
<dbReference type="InterPro" id="IPR016174">
    <property type="entry name" value="Di-haem_cyt_TM"/>
</dbReference>
<dbReference type="GO" id="GO:0009326">
    <property type="term" value="C:formate dehydrogenase complex"/>
    <property type="evidence" value="ECO:0007669"/>
    <property type="project" value="InterPro"/>
</dbReference>
<feature type="transmembrane region" description="Helical" evidence="14">
    <location>
        <begin position="59"/>
        <end position="79"/>
    </location>
</feature>